<reference evidence="1" key="2">
    <citation type="submission" date="2019-07" db="EMBL/GenBank/DDBJ databases">
        <authorList>
            <person name="Seetharam A."/>
            <person name="Woodhouse M."/>
            <person name="Cannon E."/>
        </authorList>
    </citation>
    <scope>NUCLEOTIDE SEQUENCE [LARGE SCALE GENOMIC DNA]</scope>
    <source>
        <strain evidence="1">cv. B73</strain>
    </source>
</reference>
<proteinExistence type="predicted"/>
<organism evidence="1 2">
    <name type="scientific">Zea mays</name>
    <name type="common">Maize</name>
    <dbReference type="NCBI Taxonomy" id="4577"/>
    <lineage>
        <taxon>Eukaryota</taxon>
        <taxon>Viridiplantae</taxon>
        <taxon>Streptophyta</taxon>
        <taxon>Embryophyta</taxon>
        <taxon>Tracheophyta</taxon>
        <taxon>Spermatophyta</taxon>
        <taxon>Magnoliopsida</taxon>
        <taxon>Liliopsida</taxon>
        <taxon>Poales</taxon>
        <taxon>Poaceae</taxon>
        <taxon>PACMAD clade</taxon>
        <taxon>Panicoideae</taxon>
        <taxon>Andropogonodae</taxon>
        <taxon>Andropogoneae</taxon>
        <taxon>Tripsacinae</taxon>
        <taxon>Zea</taxon>
    </lineage>
</organism>
<evidence type="ECO:0000313" key="2">
    <source>
        <dbReference type="Proteomes" id="UP000007305"/>
    </source>
</evidence>
<dbReference type="AlphaFoldDB" id="A0A804PTH7"/>
<sequence length="84" mass="9144">MSTHTIRIEDEKSDLLGSEIYSGKLTLDNKTKSSSNEQSVSGSSSNCFDARLSTEALIWGSNILKLEDIVSVSYNSGLRNIGMI</sequence>
<dbReference type="Gramene" id="Zm00001eb268710_T001">
    <property type="protein sequence ID" value="Zm00001eb268710_P001"/>
    <property type="gene ID" value="Zm00001eb268710"/>
</dbReference>
<dbReference type="Proteomes" id="UP000007305">
    <property type="component" value="Chromosome 6"/>
</dbReference>
<dbReference type="EnsemblPlants" id="Zm00001eb268710_T001">
    <property type="protein sequence ID" value="Zm00001eb268710_P001"/>
    <property type="gene ID" value="Zm00001eb268710"/>
</dbReference>
<reference evidence="2" key="1">
    <citation type="journal article" date="2009" name="Science">
        <title>The B73 maize genome: complexity, diversity, and dynamics.</title>
        <authorList>
            <person name="Schnable P.S."/>
            <person name="Ware D."/>
            <person name="Fulton R.S."/>
            <person name="Stein J.C."/>
            <person name="Wei F."/>
            <person name="Pasternak S."/>
            <person name="Liang C."/>
            <person name="Zhang J."/>
            <person name="Fulton L."/>
            <person name="Graves T.A."/>
            <person name="Minx P."/>
            <person name="Reily A.D."/>
            <person name="Courtney L."/>
            <person name="Kruchowski S.S."/>
            <person name="Tomlinson C."/>
            <person name="Strong C."/>
            <person name="Delehaunty K."/>
            <person name="Fronick C."/>
            <person name="Courtney B."/>
            <person name="Rock S.M."/>
            <person name="Belter E."/>
            <person name="Du F."/>
            <person name="Kim K."/>
            <person name="Abbott R.M."/>
            <person name="Cotton M."/>
            <person name="Levy A."/>
            <person name="Marchetto P."/>
            <person name="Ochoa K."/>
            <person name="Jackson S.M."/>
            <person name="Gillam B."/>
            <person name="Chen W."/>
            <person name="Yan L."/>
            <person name="Higginbotham J."/>
            <person name="Cardenas M."/>
            <person name="Waligorski J."/>
            <person name="Applebaum E."/>
            <person name="Phelps L."/>
            <person name="Falcone J."/>
            <person name="Kanchi K."/>
            <person name="Thane T."/>
            <person name="Scimone A."/>
            <person name="Thane N."/>
            <person name="Henke J."/>
            <person name="Wang T."/>
            <person name="Ruppert J."/>
            <person name="Shah N."/>
            <person name="Rotter K."/>
            <person name="Hodges J."/>
            <person name="Ingenthron E."/>
            <person name="Cordes M."/>
            <person name="Kohlberg S."/>
            <person name="Sgro J."/>
            <person name="Delgado B."/>
            <person name="Mead K."/>
            <person name="Chinwalla A."/>
            <person name="Leonard S."/>
            <person name="Crouse K."/>
            <person name="Collura K."/>
            <person name="Kudrna D."/>
            <person name="Currie J."/>
            <person name="He R."/>
            <person name="Angelova A."/>
            <person name="Rajasekar S."/>
            <person name="Mueller T."/>
            <person name="Lomeli R."/>
            <person name="Scara G."/>
            <person name="Ko A."/>
            <person name="Delaney K."/>
            <person name="Wissotski M."/>
            <person name="Lopez G."/>
            <person name="Campos D."/>
            <person name="Braidotti M."/>
            <person name="Ashley E."/>
            <person name="Golser W."/>
            <person name="Kim H."/>
            <person name="Lee S."/>
            <person name="Lin J."/>
            <person name="Dujmic Z."/>
            <person name="Kim W."/>
            <person name="Talag J."/>
            <person name="Zuccolo A."/>
            <person name="Fan C."/>
            <person name="Sebastian A."/>
            <person name="Kramer M."/>
            <person name="Spiegel L."/>
            <person name="Nascimento L."/>
            <person name="Zutavern T."/>
            <person name="Miller B."/>
            <person name="Ambroise C."/>
            <person name="Muller S."/>
            <person name="Spooner W."/>
            <person name="Narechania A."/>
            <person name="Ren L."/>
            <person name="Wei S."/>
            <person name="Kumari S."/>
            <person name="Faga B."/>
            <person name="Levy M.J."/>
            <person name="McMahan L."/>
            <person name="Van Buren P."/>
            <person name="Vaughn M.W."/>
            <person name="Ying K."/>
            <person name="Yeh C.-T."/>
            <person name="Emrich S.J."/>
            <person name="Jia Y."/>
            <person name="Kalyanaraman A."/>
            <person name="Hsia A.-P."/>
            <person name="Barbazuk W.B."/>
            <person name="Baucom R.S."/>
            <person name="Brutnell T.P."/>
            <person name="Carpita N.C."/>
            <person name="Chaparro C."/>
            <person name="Chia J.-M."/>
            <person name="Deragon J.-M."/>
            <person name="Estill J.C."/>
            <person name="Fu Y."/>
            <person name="Jeddeloh J.A."/>
            <person name="Han Y."/>
            <person name="Lee H."/>
            <person name="Li P."/>
            <person name="Lisch D.R."/>
            <person name="Liu S."/>
            <person name="Liu Z."/>
            <person name="Nagel D.H."/>
            <person name="McCann M.C."/>
            <person name="SanMiguel P."/>
            <person name="Myers A.M."/>
            <person name="Nettleton D."/>
            <person name="Nguyen J."/>
            <person name="Penning B.W."/>
            <person name="Ponnala L."/>
            <person name="Schneider K.L."/>
            <person name="Schwartz D.C."/>
            <person name="Sharma A."/>
            <person name="Soderlund C."/>
            <person name="Springer N.M."/>
            <person name="Sun Q."/>
            <person name="Wang H."/>
            <person name="Waterman M."/>
            <person name="Westerman R."/>
            <person name="Wolfgruber T.K."/>
            <person name="Yang L."/>
            <person name="Yu Y."/>
            <person name="Zhang L."/>
            <person name="Zhou S."/>
            <person name="Zhu Q."/>
            <person name="Bennetzen J.L."/>
            <person name="Dawe R.K."/>
            <person name="Jiang J."/>
            <person name="Jiang N."/>
            <person name="Presting G.G."/>
            <person name="Wessler S.R."/>
            <person name="Aluru S."/>
            <person name="Martienssen R.A."/>
            <person name="Clifton S.W."/>
            <person name="McCombie W.R."/>
            <person name="Wing R.A."/>
            <person name="Wilson R.K."/>
        </authorList>
    </citation>
    <scope>NUCLEOTIDE SEQUENCE [LARGE SCALE GENOMIC DNA]</scope>
    <source>
        <strain evidence="2">cv. B73</strain>
    </source>
</reference>
<keyword evidence="2" id="KW-1185">Reference proteome</keyword>
<dbReference type="InParanoid" id="A0A804PTH7"/>
<evidence type="ECO:0000313" key="1">
    <source>
        <dbReference type="EnsemblPlants" id="Zm00001eb268710_P001"/>
    </source>
</evidence>
<reference evidence="1" key="3">
    <citation type="submission" date="2021-05" db="UniProtKB">
        <authorList>
            <consortium name="EnsemblPlants"/>
        </authorList>
    </citation>
    <scope>IDENTIFICATION</scope>
    <source>
        <strain evidence="1">cv. B73</strain>
    </source>
</reference>
<protein>
    <submittedName>
        <fullName evidence="1">Uncharacterized protein</fullName>
    </submittedName>
</protein>
<name>A0A804PTH7_MAIZE</name>
<accession>A0A804PTH7</accession>